<reference evidence="3" key="1">
    <citation type="submission" date="2019-12" db="EMBL/GenBank/DDBJ databases">
        <title>Genome sequencing and annotation of Brassica cretica.</title>
        <authorList>
            <person name="Studholme D.J."/>
            <person name="Sarris P.F."/>
        </authorList>
    </citation>
    <scope>NUCLEOTIDE SEQUENCE</scope>
    <source>
        <strain evidence="3">PFS-102/07</strain>
        <tissue evidence="3">Leaf</tissue>
    </source>
</reference>
<gene>
    <name evidence="3" type="ORF">F2Q70_00008792</name>
</gene>
<dbReference type="PANTHER" id="PTHR13237:SF8">
    <property type="entry name" value="SOMETHING ABOUT SILENCING PROTEIN 10"/>
    <property type="match status" value="1"/>
</dbReference>
<protein>
    <submittedName>
        <fullName evidence="3">Uncharacterized protein</fullName>
    </submittedName>
</protein>
<dbReference type="PANTHER" id="PTHR13237">
    <property type="entry name" value="SOMETHING ABOUT SILENCING PROTEIN 10-RELATED"/>
    <property type="match status" value="1"/>
</dbReference>
<dbReference type="Pfam" id="PF04000">
    <property type="entry name" value="Sas10_Utp3"/>
    <property type="match status" value="1"/>
</dbReference>
<dbReference type="GO" id="GO:0005516">
    <property type="term" value="F:calmodulin binding"/>
    <property type="evidence" value="ECO:0007669"/>
    <property type="project" value="UniProtKB-KW"/>
</dbReference>
<dbReference type="InterPro" id="IPR011009">
    <property type="entry name" value="Kinase-like_dom_sf"/>
</dbReference>
<dbReference type="SMART" id="SM00015">
    <property type="entry name" value="IQ"/>
    <property type="match status" value="1"/>
</dbReference>
<name>A0A8S9LZR6_BRACR</name>
<dbReference type="InterPro" id="IPR000048">
    <property type="entry name" value="IQ_motif_EF-hand-BS"/>
</dbReference>
<evidence type="ECO:0000256" key="1">
    <source>
        <dbReference type="ARBA" id="ARBA00022860"/>
    </source>
</evidence>
<accession>A0A8S9LZR6</accession>
<evidence type="ECO:0000256" key="2">
    <source>
        <dbReference type="SAM" id="MobiDB-lite"/>
    </source>
</evidence>
<feature type="compositionally biased region" description="Pro residues" evidence="2">
    <location>
        <begin position="236"/>
        <end position="252"/>
    </location>
</feature>
<comment type="caution">
    <text evidence="3">The sequence shown here is derived from an EMBL/GenBank/DDBJ whole genome shotgun (WGS) entry which is preliminary data.</text>
</comment>
<proteinExistence type="predicted"/>
<evidence type="ECO:0000313" key="3">
    <source>
        <dbReference type="EMBL" id="KAF2613380.1"/>
    </source>
</evidence>
<dbReference type="PROSITE" id="PS50096">
    <property type="entry name" value="IQ"/>
    <property type="match status" value="1"/>
</dbReference>
<dbReference type="EMBL" id="QGKY02000089">
    <property type="protein sequence ID" value="KAF2613380.1"/>
    <property type="molecule type" value="Genomic_DNA"/>
</dbReference>
<dbReference type="SUPFAM" id="SSF56112">
    <property type="entry name" value="Protein kinase-like (PK-like)"/>
    <property type="match status" value="1"/>
</dbReference>
<dbReference type="GO" id="GO:0000462">
    <property type="term" value="P:maturation of SSU-rRNA from tricistronic rRNA transcript (SSU-rRNA, 5.8S rRNA, LSU-rRNA)"/>
    <property type="evidence" value="ECO:0007669"/>
    <property type="project" value="TreeGrafter"/>
</dbReference>
<dbReference type="AlphaFoldDB" id="A0A8S9LZR6"/>
<dbReference type="InterPro" id="IPR007146">
    <property type="entry name" value="Sas10/Utp3/C1D"/>
</dbReference>
<dbReference type="Gene3D" id="1.20.5.190">
    <property type="match status" value="1"/>
</dbReference>
<feature type="region of interest" description="Disordered" evidence="2">
    <location>
        <begin position="207"/>
        <end position="421"/>
    </location>
</feature>
<keyword evidence="1" id="KW-0112">Calmodulin-binding</keyword>
<sequence>MEGEGVDQLKMAHLTLNTNGPHISNSAPEIVGLLSELNDAVEELENKINPVMSKLKEEGVPLTGGARYLEVKQILLLAYCQSITFYFLLKSEGQPIRDHPVLARLVDIKALLDKIKELDGELPPGFEESLARMQKVVKEDATSSPVSASEVKITQDTVEPVKISKSKTDTKKKGEKRKHQNDQVDIQSEEMLKLRAALEGKLRSNGVFGSAVSKPDKSQKRQKLANRPPDLSNPSSPSPPLRPASPKPPPSLPRAHLPRSISPKPPDGSKPLSSSASAPPPPASTRVPSQRVAPPSVLTPKPVPQRVASPQAVSIKPPSPRPTSPRGDSPQALPLNPSPRLETPEPSSPKHPSPRAEPPRLDSPRLPSPKPPSPREEPPRLNAPRPTTSRSPSPKAVSPKAVQRQESVPRPEPALSVQHASATKIQATFRGHKARRSFRALKGLARLQGVVKGYNVKRQTVNAMKYMQQVVRVQSQIQSCRIKTLENQAQVEKDEAKWAAFKAGNENWDDSVLTKEERDARSQRKIDAVIKRERYMAYAYSHKLIRSGRATTGTDVYAFGLFMLEVSCGRRLIEPRAPSNEAVLAEWTLECWESGDILEAASETLRAEQDREQVKLVLKLGVLCSHQVATIRPDMSKVIKILNGDVQLPDNLLDIVKAEKIRVWSEISERALGVLNTQMSIVRIRLKRFRPDMPTVVKIMVGVSELLDNLLDILRTEKLGKWYEKYGVCLIRK</sequence>
<dbReference type="Gene3D" id="1.10.510.10">
    <property type="entry name" value="Transferase(Phosphotransferase) domain 1"/>
    <property type="match status" value="1"/>
</dbReference>
<feature type="compositionally biased region" description="Low complexity" evidence="2">
    <location>
        <begin position="384"/>
        <end position="394"/>
    </location>
</feature>
<dbReference type="GO" id="GO:0032040">
    <property type="term" value="C:small-subunit processome"/>
    <property type="evidence" value="ECO:0007669"/>
    <property type="project" value="TreeGrafter"/>
</dbReference>
<dbReference type="Pfam" id="PF00612">
    <property type="entry name" value="IQ"/>
    <property type="match status" value="1"/>
</dbReference>
<feature type="region of interest" description="Disordered" evidence="2">
    <location>
        <begin position="162"/>
        <end position="187"/>
    </location>
</feature>
<organism evidence="3">
    <name type="scientific">Brassica cretica</name>
    <name type="common">Mustard</name>
    <dbReference type="NCBI Taxonomy" id="69181"/>
    <lineage>
        <taxon>Eukaryota</taxon>
        <taxon>Viridiplantae</taxon>
        <taxon>Streptophyta</taxon>
        <taxon>Embryophyta</taxon>
        <taxon>Tracheophyta</taxon>
        <taxon>Spermatophyta</taxon>
        <taxon>Magnoliopsida</taxon>
        <taxon>eudicotyledons</taxon>
        <taxon>Gunneridae</taxon>
        <taxon>Pentapetalae</taxon>
        <taxon>rosids</taxon>
        <taxon>malvids</taxon>
        <taxon>Brassicales</taxon>
        <taxon>Brassicaceae</taxon>
        <taxon>Brassiceae</taxon>
        <taxon>Brassica</taxon>
    </lineage>
</organism>
<dbReference type="CDD" id="cd23767">
    <property type="entry name" value="IQCD"/>
    <property type="match status" value="1"/>
</dbReference>